<dbReference type="PROSITE" id="PS01339">
    <property type="entry name" value="SURF4"/>
    <property type="match status" value="1"/>
</dbReference>
<dbReference type="GO" id="GO:0015031">
    <property type="term" value="P:protein transport"/>
    <property type="evidence" value="ECO:0007669"/>
    <property type="project" value="UniProtKB-KW"/>
</dbReference>
<reference evidence="10" key="1">
    <citation type="submission" date="2021-02" db="EMBL/GenBank/DDBJ databases">
        <authorList>
            <person name="Nowell W R."/>
        </authorList>
    </citation>
    <scope>NUCLEOTIDE SEQUENCE</scope>
</reference>
<proteinExistence type="inferred from homology"/>
<keyword evidence="5" id="KW-0256">Endoplasmic reticulum</keyword>
<evidence type="ECO:0000256" key="6">
    <source>
        <dbReference type="ARBA" id="ARBA00022927"/>
    </source>
</evidence>
<dbReference type="Pfam" id="PF02077">
    <property type="entry name" value="SURF4"/>
    <property type="match status" value="1"/>
</dbReference>
<evidence type="ECO:0000256" key="2">
    <source>
        <dbReference type="ARBA" id="ARBA00006945"/>
    </source>
</evidence>
<gene>
    <name evidence="10" type="ORF">EDS130_LOCUS2592</name>
</gene>
<feature type="transmembrane region" description="Helical" evidence="9">
    <location>
        <begin position="67"/>
        <end position="91"/>
    </location>
</feature>
<evidence type="ECO:0000313" key="11">
    <source>
        <dbReference type="Proteomes" id="UP000663852"/>
    </source>
</evidence>
<comment type="subcellular location">
    <subcellularLocation>
        <location evidence="1">Endoplasmic reticulum membrane</location>
        <topology evidence="1">Multi-pass membrane protein</topology>
    </subcellularLocation>
</comment>
<keyword evidence="8 9" id="KW-0472">Membrane</keyword>
<keyword evidence="4 9" id="KW-0812">Transmembrane</keyword>
<dbReference type="GO" id="GO:0005789">
    <property type="term" value="C:endoplasmic reticulum membrane"/>
    <property type="evidence" value="ECO:0007669"/>
    <property type="project" value="UniProtKB-SubCell"/>
</dbReference>
<evidence type="ECO:0000256" key="7">
    <source>
        <dbReference type="ARBA" id="ARBA00022989"/>
    </source>
</evidence>
<evidence type="ECO:0000256" key="4">
    <source>
        <dbReference type="ARBA" id="ARBA00022692"/>
    </source>
</evidence>
<feature type="transmembrane region" description="Helical" evidence="9">
    <location>
        <begin position="193"/>
        <end position="211"/>
    </location>
</feature>
<dbReference type="OrthoDB" id="7859621at2759"/>
<feature type="transmembrane region" description="Helical" evidence="9">
    <location>
        <begin position="257"/>
        <end position="276"/>
    </location>
</feature>
<name>A0A813PQI8_ADIRI</name>
<dbReference type="PANTHER" id="PTHR23427">
    <property type="entry name" value="SURFEIT LOCUS PROTEIN"/>
    <property type="match status" value="1"/>
</dbReference>
<feature type="transmembrane region" description="Helical" evidence="9">
    <location>
        <begin position="167"/>
        <end position="187"/>
    </location>
</feature>
<evidence type="ECO:0000256" key="5">
    <source>
        <dbReference type="ARBA" id="ARBA00022824"/>
    </source>
</evidence>
<keyword evidence="7 9" id="KW-1133">Transmembrane helix</keyword>
<dbReference type="Proteomes" id="UP000663852">
    <property type="component" value="Unassembled WGS sequence"/>
</dbReference>
<evidence type="ECO:0000256" key="1">
    <source>
        <dbReference type="ARBA" id="ARBA00004477"/>
    </source>
</evidence>
<comment type="similarity">
    <text evidence="2">Belongs to the SURF4 family.</text>
</comment>
<feature type="transmembrane region" description="Helical" evidence="9">
    <location>
        <begin position="218"/>
        <end position="237"/>
    </location>
</feature>
<feature type="transmembrane region" description="Helical" evidence="9">
    <location>
        <begin position="98"/>
        <end position="117"/>
    </location>
</feature>
<evidence type="ECO:0000256" key="9">
    <source>
        <dbReference type="SAM" id="Phobius"/>
    </source>
</evidence>
<dbReference type="GO" id="GO:0005793">
    <property type="term" value="C:endoplasmic reticulum-Golgi intermediate compartment"/>
    <property type="evidence" value="ECO:0007669"/>
    <property type="project" value="TreeGrafter"/>
</dbReference>
<dbReference type="InterPro" id="IPR002995">
    <property type="entry name" value="Surf4"/>
</dbReference>
<evidence type="ECO:0000313" key="10">
    <source>
        <dbReference type="EMBL" id="CAF0756857.1"/>
    </source>
</evidence>
<dbReference type="EMBL" id="CAJNOJ010000006">
    <property type="protein sequence ID" value="CAF0756857.1"/>
    <property type="molecule type" value="Genomic_DNA"/>
</dbReference>
<evidence type="ECO:0000256" key="3">
    <source>
        <dbReference type="ARBA" id="ARBA00022448"/>
    </source>
</evidence>
<comment type="caution">
    <text evidence="10">The sequence shown here is derived from an EMBL/GenBank/DDBJ whole genome shotgun (WGS) entry which is preliminary data.</text>
</comment>
<dbReference type="GO" id="GO:0007030">
    <property type="term" value="P:Golgi organization"/>
    <property type="evidence" value="ECO:0007669"/>
    <property type="project" value="TreeGrafter"/>
</dbReference>
<dbReference type="PANTHER" id="PTHR23427:SF1">
    <property type="entry name" value="SURFEIT LOCUS PROTEIN 4"/>
    <property type="match status" value="1"/>
</dbReference>
<evidence type="ECO:0000256" key="8">
    <source>
        <dbReference type="ARBA" id="ARBA00023136"/>
    </source>
</evidence>
<dbReference type="AlphaFoldDB" id="A0A813PQI8"/>
<accession>A0A813PQI8</accession>
<keyword evidence="6" id="KW-0653">Protein transport</keyword>
<keyword evidence="3" id="KW-0813">Transport</keyword>
<sequence>MNLVTPKQRKEWLDRAEDYADYFIQRTKYVLPHAARLCLVSTFIEDGIRMWMQWGDQRDYIMKSWNVGWFLGTLFVITNLFGQLVPCGMILLRKKTDLACGILVFIITFQSIAYRIILEPRFLLSFRNFLKSCSLVGGLLLLMVENRKEARSLFAGVPTMHSNAPKNYMQLAGRMLLVIMFLTIVRYELSFTSIIQNLIGGVCMLLVAVGFKTKLSALSLVVYLTFVNFYSNAFWLVPNHRALHDFLKYDFFQTMSVIGGLLYVVALGPGGVSLDARKKEW</sequence>
<organism evidence="10 11">
    <name type="scientific">Adineta ricciae</name>
    <name type="common">Rotifer</name>
    <dbReference type="NCBI Taxonomy" id="249248"/>
    <lineage>
        <taxon>Eukaryota</taxon>
        <taxon>Metazoa</taxon>
        <taxon>Spiralia</taxon>
        <taxon>Gnathifera</taxon>
        <taxon>Rotifera</taxon>
        <taxon>Eurotatoria</taxon>
        <taxon>Bdelloidea</taxon>
        <taxon>Adinetida</taxon>
        <taxon>Adinetidae</taxon>
        <taxon>Adineta</taxon>
    </lineage>
</organism>
<dbReference type="InterPro" id="IPR045214">
    <property type="entry name" value="Surf1/Surf4"/>
</dbReference>
<protein>
    <submittedName>
        <fullName evidence="10">Uncharacterized protein</fullName>
    </submittedName>
</protein>